<evidence type="ECO:0000256" key="1">
    <source>
        <dbReference type="ARBA" id="ARBA00006611"/>
    </source>
</evidence>
<dbReference type="SMART" id="SM00382">
    <property type="entry name" value="AAA"/>
    <property type="match status" value="1"/>
</dbReference>
<comment type="similarity">
    <text evidence="1">Belongs to the GSP E family.</text>
</comment>
<dbReference type="GO" id="GO:0005524">
    <property type="term" value="F:ATP binding"/>
    <property type="evidence" value="ECO:0007669"/>
    <property type="project" value="InterPro"/>
</dbReference>
<dbReference type="InterPro" id="IPR006321">
    <property type="entry name" value="PilT/PilU"/>
</dbReference>
<dbReference type="PANTHER" id="PTHR30486:SF16">
    <property type="entry name" value="TWITCHING MOTILITY PROTEIN PILT"/>
    <property type="match status" value="1"/>
</dbReference>
<dbReference type="InterPro" id="IPR001482">
    <property type="entry name" value="T2SS/T4SS_dom"/>
</dbReference>
<protein>
    <submittedName>
        <fullName evidence="3">Type IV pilus twitching motility protein PilT</fullName>
    </submittedName>
</protein>
<dbReference type="InterPro" id="IPR050921">
    <property type="entry name" value="T4SS_GSP_E_ATPase"/>
</dbReference>
<reference evidence="3 4" key="1">
    <citation type="submission" date="2018-05" db="EMBL/GenBank/DDBJ databases">
        <title>Genome comparison of Eubacterium sp.</title>
        <authorList>
            <person name="Feng Y."/>
            <person name="Sanchez-Andrea I."/>
            <person name="Stams A.J.M."/>
            <person name="De Vos W.M."/>
        </authorList>
    </citation>
    <scope>NUCLEOTIDE SEQUENCE [LARGE SCALE GENOMIC DNA]</scope>
    <source>
        <strain evidence="3 4">YI</strain>
    </source>
</reference>
<dbReference type="PROSITE" id="PS00662">
    <property type="entry name" value="T2SP_E"/>
    <property type="match status" value="1"/>
</dbReference>
<dbReference type="AlphaFoldDB" id="A0A4P9C8L1"/>
<dbReference type="KEGG" id="emt:CPZ25_011020"/>
<dbReference type="InterPro" id="IPR003593">
    <property type="entry name" value="AAA+_ATPase"/>
</dbReference>
<feature type="domain" description="Bacterial type II secretion system protein E" evidence="2">
    <location>
        <begin position="193"/>
        <end position="207"/>
    </location>
</feature>
<dbReference type="NCBIfam" id="TIGR01420">
    <property type="entry name" value="pilT_fam"/>
    <property type="match status" value="1"/>
</dbReference>
<name>A0A4P9C8L1_EUBML</name>
<dbReference type="SUPFAM" id="SSF52540">
    <property type="entry name" value="P-loop containing nucleoside triphosphate hydrolases"/>
    <property type="match status" value="1"/>
</dbReference>
<dbReference type="GO" id="GO:0016887">
    <property type="term" value="F:ATP hydrolysis activity"/>
    <property type="evidence" value="ECO:0007669"/>
    <property type="project" value="InterPro"/>
</dbReference>
<dbReference type="InterPro" id="IPR027417">
    <property type="entry name" value="P-loop_NTPase"/>
</dbReference>
<gene>
    <name evidence="3" type="ORF">CPZ25_011020</name>
</gene>
<organism evidence="3 4">
    <name type="scientific">Eubacterium maltosivorans</name>
    <dbReference type="NCBI Taxonomy" id="2041044"/>
    <lineage>
        <taxon>Bacteria</taxon>
        <taxon>Bacillati</taxon>
        <taxon>Bacillota</taxon>
        <taxon>Clostridia</taxon>
        <taxon>Eubacteriales</taxon>
        <taxon>Eubacteriaceae</taxon>
        <taxon>Eubacterium</taxon>
    </lineage>
</organism>
<sequence length="349" mass="38526">MPTILDLIAYGRQTGCSDIHLTADLPPVFRSNGVLVKGPFEMSRQEIGEMIIGMLSEMNREKIKRGEDADFTFVTPEGLRQRVNVYRQQNELCAAVRLLNDTIPTFEELGLPPIIRKLAAEPRGLILITGPTGSGKSTTLAAMIDYININFAKHIITIEDPVEYRHYHKLSMIHQREVGVDVSSFADALRSSLREDPDVILVGEMRDYETISAAVTAAETGHLVLSTLHTIGAANTVDRIIDVFPPHSQQQIRTQLASTLKGVVTQQLVPLASGEGRMAALEVMTGTDAVLNLIRENKTHQLSSAMQTGSRDGMNTLNSHLAKLVKEGKIGFDTGLQWSSDKNEFNQYF</sequence>
<accession>A0A4P9C8L1</accession>
<dbReference type="Pfam" id="PF00437">
    <property type="entry name" value="T2SSE"/>
    <property type="match status" value="1"/>
</dbReference>
<dbReference type="RefSeq" id="WP_096918603.1">
    <property type="nucleotide sequence ID" value="NZ_CP029487.1"/>
</dbReference>
<dbReference type="Proteomes" id="UP000218387">
    <property type="component" value="Chromosome"/>
</dbReference>
<dbReference type="CDD" id="cd01131">
    <property type="entry name" value="PilT"/>
    <property type="match status" value="1"/>
</dbReference>
<proteinExistence type="inferred from homology"/>
<evidence type="ECO:0000313" key="4">
    <source>
        <dbReference type="Proteomes" id="UP000218387"/>
    </source>
</evidence>
<dbReference type="PANTHER" id="PTHR30486">
    <property type="entry name" value="TWITCHING MOTILITY PROTEIN PILT"/>
    <property type="match status" value="1"/>
</dbReference>
<dbReference type="EMBL" id="CP029487">
    <property type="protein sequence ID" value="QCT71837.1"/>
    <property type="molecule type" value="Genomic_DNA"/>
</dbReference>
<dbReference type="Gene3D" id="3.40.50.300">
    <property type="entry name" value="P-loop containing nucleotide triphosphate hydrolases"/>
    <property type="match status" value="1"/>
</dbReference>
<evidence type="ECO:0000259" key="2">
    <source>
        <dbReference type="PROSITE" id="PS00662"/>
    </source>
</evidence>
<keyword evidence="4" id="KW-1185">Reference proteome</keyword>
<evidence type="ECO:0000313" key="3">
    <source>
        <dbReference type="EMBL" id="QCT71837.1"/>
    </source>
</evidence>
<dbReference type="Gene3D" id="3.30.450.90">
    <property type="match status" value="1"/>
</dbReference>